<evidence type="ECO:0000259" key="4">
    <source>
        <dbReference type="PROSITE" id="PS50102"/>
    </source>
</evidence>
<keyword evidence="1 2" id="KW-0694">RNA-binding</keyword>
<gene>
    <name evidence="5" type="ORF">BDEG_25820</name>
</gene>
<protein>
    <recommendedName>
        <fullName evidence="4">RRM domain-containing protein</fullName>
    </recommendedName>
</protein>
<dbReference type="AlphaFoldDB" id="A0A177WRB9"/>
<dbReference type="SMART" id="SM00360">
    <property type="entry name" value="RRM"/>
    <property type="match status" value="1"/>
</dbReference>
<dbReference type="GO" id="GO:0003729">
    <property type="term" value="F:mRNA binding"/>
    <property type="evidence" value="ECO:0007669"/>
    <property type="project" value="TreeGrafter"/>
</dbReference>
<dbReference type="SUPFAM" id="SSF54928">
    <property type="entry name" value="RNA-binding domain, RBD"/>
    <property type="match status" value="1"/>
</dbReference>
<evidence type="ECO:0000313" key="6">
    <source>
        <dbReference type="Proteomes" id="UP000077115"/>
    </source>
</evidence>
<dbReference type="Proteomes" id="UP000077115">
    <property type="component" value="Unassembled WGS sequence"/>
</dbReference>
<name>A0A177WRB9_BATDL</name>
<dbReference type="Gene3D" id="3.30.70.330">
    <property type="match status" value="1"/>
</dbReference>
<evidence type="ECO:0000313" key="5">
    <source>
        <dbReference type="EMBL" id="OAJ42366.1"/>
    </source>
</evidence>
<accession>A0A177WRB9</accession>
<dbReference type="SMART" id="SM01218">
    <property type="entry name" value="FoP_duplication"/>
    <property type="match status" value="1"/>
</dbReference>
<evidence type="ECO:0000256" key="1">
    <source>
        <dbReference type="ARBA" id="ARBA00022884"/>
    </source>
</evidence>
<dbReference type="InterPro" id="IPR051229">
    <property type="entry name" value="ALYREF_mRNA_export"/>
</dbReference>
<dbReference type="EMBL" id="DS022307">
    <property type="protein sequence ID" value="OAJ42366.1"/>
    <property type="molecule type" value="Genomic_DNA"/>
</dbReference>
<evidence type="ECO:0000256" key="3">
    <source>
        <dbReference type="SAM" id="MobiDB-lite"/>
    </source>
</evidence>
<dbReference type="VEuPathDB" id="FungiDB:BDEG_25820"/>
<sequence length="168" mass="17398">MVGAPLSVAASADKLVVSNLAFNVTEADVRELFSRIGPLRSAQLNYNSEGKSKGSATVIFNKHGDASKAFAEYNNRTLDERPMKIELIVNPGAPALRLGPATGTANSHRNSGSGGVTKTRGPARASGGGRGGRRAPKKPVTAADLDAEMDMYIAAPAPEVNILANALA</sequence>
<dbReference type="InterPro" id="IPR025715">
    <property type="entry name" value="FoP_C"/>
</dbReference>
<dbReference type="PANTHER" id="PTHR19965:SF35">
    <property type="entry name" value="RNA ANNEALING PROTEIN YRA1"/>
    <property type="match status" value="1"/>
</dbReference>
<feature type="domain" description="RRM" evidence="4">
    <location>
        <begin position="13"/>
        <end position="90"/>
    </location>
</feature>
<dbReference type="PANTHER" id="PTHR19965">
    <property type="entry name" value="RNA AND EXPORT FACTOR BINDING PROTEIN"/>
    <property type="match status" value="1"/>
</dbReference>
<feature type="region of interest" description="Disordered" evidence="3">
    <location>
        <begin position="101"/>
        <end position="139"/>
    </location>
</feature>
<dbReference type="PROSITE" id="PS50102">
    <property type="entry name" value="RRM"/>
    <property type="match status" value="1"/>
</dbReference>
<dbReference type="Pfam" id="PF13865">
    <property type="entry name" value="FoP_duplication"/>
    <property type="match status" value="1"/>
</dbReference>
<dbReference type="InterPro" id="IPR012677">
    <property type="entry name" value="Nucleotide-bd_a/b_plait_sf"/>
</dbReference>
<dbReference type="GO" id="GO:0006406">
    <property type="term" value="P:mRNA export from nucleus"/>
    <property type="evidence" value="ECO:0007669"/>
    <property type="project" value="TreeGrafter"/>
</dbReference>
<dbReference type="Pfam" id="PF00076">
    <property type="entry name" value="RRM_1"/>
    <property type="match status" value="1"/>
</dbReference>
<proteinExistence type="predicted"/>
<dbReference type="GO" id="GO:0005634">
    <property type="term" value="C:nucleus"/>
    <property type="evidence" value="ECO:0007669"/>
    <property type="project" value="TreeGrafter"/>
</dbReference>
<reference evidence="5 6" key="2">
    <citation type="submission" date="2016-05" db="EMBL/GenBank/DDBJ databases">
        <title>Lineage-specific infection strategies underlie the spectrum of fungal disease in amphibians.</title>
        <authorList>
            <person name="Cuomo C.A."/>
            <person name="Farrer R.A."/>
            <person name="James T."/>
            <person name="Longcore J."/>
            <person name="Birren B."/>
        </authorList>
    </citation>
    <scope>NUCLEOTIDE SEQUENCE [LARGE SCALE GENOMIC DNA]</scope>
    <source>
        <strain evidence="5 6">JEL423</strain>
    </source>
</reference>
<organism evidence="5 6">
    <name type="scientific">Batrachochytrium dendrobatidis (strain JEL423)</name>
    <dbReference type="NCBI Taxonomy" id="403673"/>
    <lineage>
        <taxon>Eukaryota</taxon>
        <taxon>Fungi</taxon>
        <taxon>Fungi incertae sedis</taxon>
        <taxon>Chytridiomycota</taxon>
        <taxon>Chytridiomycota incertae sedis</taxon>
        <taxon>Chytridiomycetes</taxon>
        <taxon>Rhizophydiales</taxon>
        <taxon>Rhizophydiales incertae sedis</taxon>
        <taxon>Batrachochytrium</taxon>
    </lineage>
</organism>
<dbReference type="InterPro" id="IPR035979">
    <property type="entry name" value="RBD_domain_sf"/>
</dbReference>
<dbReference type="InterPro" id="IPR000504">
    <property type="entry name" value="RRM_dom"/>
</dbReference>
<evidence type="ECO:0000256" key="2">
    <source>
        <dbReference type="PROSITE-ProRule" id="PRU00176"/>
    </source>
</evidence>
<dbReference type="eggNOG" id="KOG0533">
    <property type="taxonomic scope" value="Eukaryota"/>
</dbReference>
<reference evidence="5 6" key="1">
    <citation type="submission" date="2006-10" db="EMBL/GenBank/DDBJ databases">
        <title>The Genome Sequence of Batrachochytrium dendrobatidis JEL423.</title>
        <authorList>
            <consortium name="The Broad Institute Genome Sequencing Platform"/>
            <person name="Birren B."/>
            <person name="Lander E."/>
            <person name="Galagan J."/>
            <person name="Cuomo C."/>
            <person name="Devon K."/>
            <person name="Jaffe D."/>
            <person name="Butler J."/>
            <person name="Alvarez P."/>
            <person name="Gnerre S."/>
            <person name="Grabherr M."/>
            <person name="Kleber M."/>
            <person name="Mauceli E."/>
            <person name="Brockman W."/>
            <person name="Young S."/>
            <person name="LaButti K."/>
            <person name="Sykes S."/>
            <person name="DeCaprio D."/>
            <person name="Crawford M."/>
            <person name="Koehrsen M."/>
            <person name="Engels R."/>
            <person name="Montgomery P."/>
            <person name="Pearson M."/>
            <person name="Howarth C."/>
            <person name="Larson L."/>
            <person name="White J."/>
            <person name="O'Leary S."/>
            <person name="Kodira C."/>
            <person name="Zeng Q."/>
            <person name="Yandava C."/>
            <person name="Alvarado L."/>
            <person name="Longcore J."/>
            <person name="James T."/>
        </authorList>
    </citation>
    <scope>NUCLEOTIDE SEQUENCE [LARGE SCALE GENOMIC DNA]</scope>
    <source>
        <strain evidence="5 6">JEL423</strain>
    </source>
</reference>